<gene>
    <name evidence="1" type="ORF">LEP1GSC193_2240</name>
</gene>
<evidence type="ECO:0000313" key="2">
    <source>
        <dbReference type="Proteomes" id="UP000015445"/>
    </source>
</evidence>
<protein>
    <submittedName>
        <fullName evidence="1">Uncharacterized protein</fullName>
    </submittedName>
</protein>
<dbReference type="AlphaFoldDB" id="T0H7M5"/>
<reference evidence="1" key="1">
    <citation type="submission" date="2013-05" db="EMBL/GenBank/DDBJ databases">
        <authorList>
            <person name="Harkins D.M."/>
            <person name="Durkin A.S."/>
            <person name="Brinkac L.M."/>
            <person name="Haft D.H."/>
            <person name="Selengut J.D."/>
            <person name="Sanka R."/>
            <person name="DePew J."/>
            <person name="Purushe J."/>
            <person name="Galloway R.L."/>
            <person name="Vinetz J.M."/>
            <person name="Sutton G.G."/>
            <person name="Nierman W.C."/>
            <person name="Fouts D.E."/>
        </authorList>
    </citation>
    <scope>NUCLEOTIDE SEQUENCE [LARGE SCALE GENOMIC DNA]</scope>
    <source>
        <strain evidence="1">80-412</strain>
    </source>
</reference>
<evidence type="ECO:0000313" key="1">
    <source>
        <dbReference type="EMBL" id="EQA79813.1"/>
    </source>
</evidence>
<organism evidence="1 2">
    <name type="scientific">Leptospira alstonii serovar Pingchang str. 80-412</name>
    <dbReference type="NCBI Taxonomy" id="1218564"/>
    <lineage>
        <taxon>Bacteria</taxon>
        <taxon>Pseudomonadati</taxon>
        <taxon>Spirochaetota</taxon>
        <taxon>Spirochaetia</taxon>
        <taxon>Leptospirales</taxon>
        <taxon>Leptospiraceae</taxon>
        <taxon>Leptospira</taxon>
    </lineage>
</organism>
<dbReference type="EMBL" id="AOHD02000044">
    <property type="protein sequence ID" value="EQA79813.1"/>
    <property type="molecule type" value="Genomic_DNA"/>
</dbReference>
<accession>T0H7M5</accession>
<dbReference type="Proteomes" id="UP000015445">
    <property type="component" value="Unassembled WGS sequence"/>
</dbReference>
<proteinExistence type="predicted"/>
<sequence length="43" mass="5231">MSQGHARVFSLSSRKINSFFKKIIFFRIKDFIANTRHRTFLKR</sequence>
<comment type="caution">
    <text evidence="1">The sequence shown here is derived from an EMBL/GenBank/DDBJ whole genome shotgun (WGS) entry which is preliminary data.</text>
</comment>
<keyword evidence="2" id="KW-1185">Reference proteome</keyword>
<name>T0H7M5_9LEPT</name>